<dbReference type="Proteomes" id="UP001626549">
    <property type="component" value="Chromosome"/>
</dbReference>
<dbReference type="NCBIfam" id="TIGR00017">
    <property type="entry name" value="cmk"/>
    <property type="match status" value="1"/>
</dbReference>
<evidence type="ECO:0000256" key="5">
    <source>
        <dbReference type="ARBA" id="ARBA00022840"/>
    </source>
</evidence>
<comment type="catalytic activity">
    <reaction evidence="6 8">
        <text>dCMP + ATP = dCDP + ADP</text>
        <dbReference type="Rhea" id="RHEA:25094"/>
        <dbReference type="ChEBI" id="CHEBI:30616"/>
        <dbReference type="ChEBI" id="CHEBI:57566"/>
        <dbReference type="ChEBI" id="CHEBI:58593"/>
        <dbReference type="ChEBI" id="CHEBI:456216"/>
        <dbReference type="EC" id="2.7.4.25"/>
    </reaction>
</comment>
<comment type="subcellular location">
    <subcellularLocation>
        <location evidence="8">Cytoplasm</location>
    </subcellularLocation>
</comment>
<dbReference type="EMBL" id="CP136865">
    <property type="protein sequence ID" value="WOJ98457.1"/>
    <property type="molecule type" value="Genomic_DNA"/>
</dbReference>
<dbReference type="Pfam" id="PF02224">
    <property type="entry name" value="Cytidylate_kin"/>
    <property type="match status" value="1"/>
</dbReference>
<reference evidence="10 11" key="1">
    <citation type="submission" date="2023-10" db="EMBL/GenBank/DDBJ databases">
        <title>Two novel species belonging to the OM43/NOR5 clade.</title>
        <authorList>
            <person name="Park M."/>
        </authorList>
    </citation>
    <scope>NUCLEOTIDE SEQUENCE [LARGE SCALE GENOMIC DNA]</scope>
    <source>
        <strain evidence="10 11">IMCC45268</strain>
    </source>
</reference>
<dbReference type="InterPro" id="IPR027417">
    <property type="entry name" value="P-loop_NTPase"/>
</dbReference>
<dbReference type="InterPro" id="IPR003136">
    <property type="entry name" value="Cytidylate_kin"/>
</dbReference>
<name>A0ABZ0IFZ4_9GAMM</name>
<evidence type="ECO:0000256" key="3">
    <source>
        <dbReference type="ARBA" id="ARBA00022741"/>
    </source>
</evidence>
<keyword evidence="8" id="KW-0963">Cytoplasm</keyword>
<keyword evidence="5 8" id="KW-0067">ATP-binding</keyword>
<gene>
    <name evidence="8 10" type="primary">cmk</name>
    <name evidence="10" type="ORF">R0137_07770</name>
</gene>
<evidence type="ECO:0000256" key="6">
    <source>
        <dbReference type="ARBA" id="ARBA00047615"/>
    </source>
</evidence>
<organism evidence="10 11">
    <name type="scientific">Congregibacter brevis</name>
    <dbReference type="NCBI Taxonomy" id="3081201"/>
    <lineage>
        <taxon>Bacteria</taxon>
        <taxon>Pseudomonadati</taxon>
        <taxon>Pseudomonadota</taxon>
        <taxon>Gammaproteobacteria</taxon>
        <taxon>Cellvibrionales</taxon>
        <taxon>Halieaceae</taxon>
        <taxon>Congregibacter</taxon>
    </lineage>
</organism>
<evidence type="ECO:0000256" key="2">
    <source>
        <dbReference type="ARBA" id="ARBA00022679"/>
    </source>
</evidence>
<dbReference type="EC" id="2.7.4.25" evidence="8"/>
<evidence type="ECO:0000256" key="4">
    <source>
        <dbReference type="ARBA" id="ARBA00022777"/>
    </source>
</evidence>
<dbReference type="PANTHER" id="PTHR21299">
    <property type="entry name" value="CYTIDYLATE KINASE/PANTOATE-BETA-ALANINE LIGASE"/>
    <property type="match status" value="1"/>
</dbReference>
<dbReference type="CDD" id="cd02020">
    <property type="entry name" value="CMPK"/>
    <property type="match status" value="1"/>
</dbReference>
<feature type="binding site" evidence="8">
    <location>
        <begin position="10"/>
        <end position="18"/>
    </location>
    <ligand>
        <name>ATP</name>
        <dbReference type="ChEBI" id="CHEBI:30616"/>
    </ligand>
</feature>
<dbReference type="RefSeq" id="WP_407329820.1">
    <property type="nucleotide sequence ID" value="NZ_CP136865.1"/>
</dbReference>
<dbReference type="SUPFAM" id="SSF52540">
    <property type="entry name" value="P-loop containing nucleoside triphosphate hydrolases"/>
    <property type="match status" value="1"/>
</dbReference>
<comment type="catalytic activity">
    <reaction evidence="7 8">
        <text>CMP + ATP = CDP + ADP</text>
        <dbReference type="Rhea" id="RHEA:11600"/>
        <dbReference type="ChEBI" id="CHEBI:30616"/>
        <dbReference type="ChEBI" id="CHEBI:58069"/>
        <dbReference type="ChEBI" id="CHEBI:60377"/>
        <dbReference type="ChEBI" id="CHEBI:456216"/>
        <dbReference type="EC" id="2.7.4.25"/>
    </reaction>
</comment>
<dbReference type="HAMAP" id="MF_00238">
    <property type="entry name" value="Cytidyl_kinase_type1"/>
    <property type="match status" value="1"/>
</dbReference>
<comment type="similarity">
    <text evidence="1 8">Belongs to the cytidylate kinase family. Type 1 subfamily.</text>
</comment>
<dbReference type="InterPro" id="IPR011994">
    <property type="entry name" value="Cytidylate_kinase_dom"/>
</dbReference>
<evidence type="ECO:0000256" key="8">
    <source>
        <dbReference type="HAMAP-Rule" id="MF_00238"/>
    </source>
</evidence>
<dbReference type="GO" id="GO:0016301">
    <property type="term" value="F:kinase activity"/>
    <property type="evidence" value="ECO:0007669"/>
    <property type="project" value="UniProtKB-KW"/>
</dbReference>
<protein>
    <recommendedName>
        <fullName evidence="8">Cytidylate kinase</fullName>
        <shortName evidence="8">CK</shortName>
        <ecNumber evidence="8">2.7.4.25</ecNumber>
    </recommendedName>
    <alternativeName>
        <fullName evidence="8">Cytidine monophosphate kinase</fullName>
        <shortName evidence="8">CMP kinase</shortName>
    </alternativeName>
</protein>
<keyword evidence="3 8" id="KW-0547">Nucleotide-binding</keyword>
<keyword evidence="11" id="KW-1185">Reference proteome</keyword>
<proteinExistence type="inferred from homology"/>
<accession>A0ABZ0IFZ4</accession>
<keyword evidence="4 8" id="KW-0418">Kinase</keyword>
<evidence type="ECO:0000256" key="1">
    <source>
        <dbReference type="ARBA" id="ARBA00009427"/>
    </source>
</evidence>
<feature type="domain" description="Cytidylate kinase" evidence="9">
    <location>
        <begin position="6"/>
        <end position="219"/>
    </location>
</feature>
<evidence type="ECO:0000313" key="11">
    <source>
        <dbReference type="Proteomes" id="UP001626549"/>
    </source>
</evidence>
<evidence type="ECO:0000259" key="9">
    <source>
        <dbReference type="Pfam" id="PF02224"/>
    </source>
</evidence>
<dbReference type="Gene3D" id="3.40.50.300">
    <property type="entry name" value="P-loop containing nucleotide triphosphate hydrolases"/>
    <property type="match status" value="1"/>
</dbReference>
<dbReference type="PANTHER" id="PTHR21299:SF2">
    <property type="entry name" value="CYTIDYLATE KINASE"/>
    <property type="match status" value="1"/>
</dbReference>
<sequence>MSVPIITVDGPGGAGKGTLSYSLASELGWGMLDSGALYRVTAFAVLANDVPLSDESAIANIASHLALEFVPAAEGLTQVLLNGQDISLAIRSESCSSAASKVAAMGDVRAALLERQRQMAVAPGLVADGRDMGTVVFPDAPLKVFLTASAEARAERRHRQLLAKGESVTLARLLETIEERDARDRNRTESPLVPATDALVIDSTGISADSVLDTVLREARLRKLVS</sequence>
<evidence type="ECO:0000256" key="7">
    <source>
        <dbReference type="ARBA" id="ARBA00048478"/>
    </source>
</evidence>
<evidence type="ECO:0000313" key="10">
    <source>
        <dbReference type="EMBL" id="WOJ98457.1"/>
    </source>
</evidence>
<keyword evidence="2 8" id="KW-0808">Transferase</keyword>